<proteinExistence type="predicted"/>
<reference evidence="1" key="1">
    <citation type="submission" date="2020-04" db="EMBL/GenBank/DDBJ databases">
        <authorList>
            <person name="Chiriac C."/>
            <person name="Salcher M."/>
            <person name="Ghai R."/>
            <person name="Kavagutti S V."/>
        </authorList>
    </citation>
    <scope>NUCLEOTIDE SEQUENCE</scope>
</reference>
<sequence length="85" mass="9532">MDKTPRWLRSIEKVTCYDSKTGLTFSIARNRAATSVRDEFIYRCTTDDRKLLFDLKIGMTVAIAAVSSWSGDIEVQQGALVGSRL</sequence>
<name>A0A6J5MKN8_9CAUD</name>
<organism evidence="1">
    <name type="scientific">uncultured Caudovirales phage</name>
    <dbReference type="NCBI Taxonomy" id="2100421"/>
    <lineage>
        <taxon>Viruses</taxon>
        <taxon>Duplodnaviria</taxon>
        <taxon>Heunggongvirae</taxon>
        <taxon>Uroviricota</taxon>
        <taxon>Caudoviricetes</taxon>
        <taxon>Peduoviridae</taxon>
        <taxon>Maltschvirus</taxon>
        <taxon>Maltschvirus maltsch</taxon>
    </lineage>
</organism>
<gene>
    <name evidence="1" type="ORF">UFOVP431_27</name>
</gene>
<accession>A0A6J5MKN8</accession>
<dbReference type="EMBL" id="LR796483">
    <property type="protein sequence ID" value="CAB4147374.1"/>
    <property type="molecule type" value="Genomic_DNA"/>
</dbReference>
<evidence type="ECO:0000313" key="1">
    <source>
        <dbReference type="EMBL" id="CAB4147374.1"/>
    </source>
</evidence>
<protein>
    <submittedName>
        <fullName evidence="1">Uncharacterized protein</fullName>
    </submittedName>
</protein>